<dbReference type="Gene3D" id="3.30.1490.480">
    <property type="entry name" value="Endolytic murein transglycosylase"/>
    <property type="match status" value="1"/>
</dbReference>
<dbReference type="EMBL" id="PSQJ01000003">
    <property type="protein sequence ID" value="PTL86487.1"/>
    <property type="molecule type" value="Genomic_DNA"/>
</dbReference>
<evidence type="ECO:0000256" key="7">
    <source>
        <dbReference type="HAMAP-Rule" id="MF_02065"/>
    </source>
</evidence>
<name>A0A2T4VXH9_9HYPH</name>
<dbReference type="GO" id="GO:0071555">
    <property type="term" value="P:cell wall organization"/>
    <property type="evidence" value="ECO:0007669"/>
    <property type="project" value="UniProtKB-KW"/>
</dbReference>
<comment type="similarity">
    <text evidence="7">Belongs to the transglycosylase MltG family.</text>
</comment>
<dbReference type="EC" id="4.2.2.29" evidence="7"/>
<dbReference type="HAMAP" id="MF_02065">
    <property type="entry name" value="MltG"/>
    <property type="match status" value="1"/>
</dbReference>
<dbReference type="PANTHER" id="PTHR30518:SF2">
    <property type="entry name" value="ENDOLYTIC MUREIN TRANSGLYCOSYLASE"/>
    <property type="match status" value="1"/>
</dbReference>
<dbReference type="PANTHER" id="PTHR30518">
    <property type="entry name" value="ENDOLYTIC MUREIN TRANSGLYCOSYLASE"/>
    <property type="match status" value="1"/>
</dbReference>
<gene>
    <name evidence="7 8" type="primary">mltG</name>
    <name evidence="8" type="ORF">C4617_03460</name>
</gene>
<proteinExistence type="inferred from homology"/>
<evidence type="ECO:0000313" key="8">
    <source>
        <dbReference type="EMBL" id="PTL86487.1"/>
    </source>
</evidence>
<dbReference type="InterPro" id="IPR003770">
    <property type="entry name" value="MLTG-like"/>
</dbReference>
<dbReference type="GO" id="GO:0005886">
    <property type="term" value="C:plasma membrane"/>
    <property type="evidence" value="ECO:0007669"/>
    <property type="project" value="UniProtKB-UniRule"/>
</dbReference>
<evidence type="ECO:0000256" key="1">
    <source>
        <dbReference type="ARBA" id="ARBA00022475"/>
    </source>
</evidence>
<evidence type="ECO:0000256" key="3">
    <source>
        <dbReference type="ARBA" id="ARBA00022989"/>
    </source>
</evidence>
<evidence type="ECO:0000256" key="2">
    <source>
        <dbReference type="ARBA" id="ARBA00022692"/>
    </source>
</evidence>
<dbReference type="GO" id="GO:0008932">
    <property type="term" value="F:lytic endotransglycosylase activity"/>
    <property type="evidence" value="ECO:0007669"/>
    <property type="project" value="UniProtKB-UniRule"/>
</dbReference>
<keyword evidence="7" id="KW-0997">Cell inner membrane</keyword>
<keyword evidence="5 7" id="KW-0456">Lyase</keyword>
<dbReference type="Gene3D" id="3.30.160.60">
    <property type="entry name" value="Classic Zinc Finger"/>
    <property type="match status" value="1"/>
</dbReference>
<reference evidence="9" key="1">
    <citation type="submission" date="2018-02" db="EMBL/GenBank/DDBJ databases">
        <title>Genome sequence of Candidatus Liberibacter europaeus.</title>
        <authorList>
            <person name="Frampton R.A."/>
            <person name="Thompson S.M."/>
            <person name="David C."/>
            <person name="Addison S.M."/>
            <person name="Smith G.R."/>
        </authorList>
    </citation>
    <scope>NUCLEOTIDE SEQUENCE [LARGE SCALE GENOMIC DNA]</scope>
</reference>
<evidence type="ECO:0000256" key="5">
    <source>
        <dbReference type="ARBA" id="ARBA00023239"/>
    </source>
</evidence>
<accession>A0A2T4VXH9</accession>
<keyword evidence="3 7" id="KW-1133">Transmembrane helix</keyword>
<keyword evidence="1 7" id="KW-1003">Cell membrane</keyword>
<dbReference type="Proteomes" id="UP000240811">
    <property type="component" value="Unassembled WGS sequence"/>
</dbReference>
<dbReference type="CDD" id="cd08010">
    <property type="entry name" value="MltG_like"/>
    <property type="match status" value="1"/>
</dbReference>
<comment type="caution">
    <text evidence="8">The sequence shown here is derived from an EMBL/GenBank/DDBJ whole genome shotgun (WGS) entry which is preliminary data.</text>
</comment>
<protein>
    <recommendedName>
        <fullName evidence="7">Endolytic murein transglycosylase</fullName>
        <ecNumber evidence="7">4.2.2.29</ecNumber>
    </recommendedName>
    <alternativeName>
        <fullName evidence="7">Peptidoglycan lytic transglycosylase</fullName>
    </alternativeName>
    <alternativeName>
        <fullName evidence="7">Peptidoglycan polymerization terminase</fullName>
    </alternativeName>
</protein>
<evidence type="ECO:0000256" key="4">
    <source>
        <dbReference type="ARBA" id="ARBA00023136"/>
    </source>
</evidence>
<evidence type="ECO:0000313" key="9">
    <source>
        <dbReference type="Proteomes" id="UP000240811"/>
    </source>
</evidence>
<keyword evidence="2 7" id="KW-0812">Transmembrane</keyword>
<dbReference type="GO" id="GO:0009252">
    <property type="term" value="P:peptidoglycan biosynthetic process"/>
    <property type="evidence" value="ECO:0007669"/>
    <property type="project" value="UniProtKB-UniRule"/>
</dbReference>
<comment type="catalytic activity">
    <reaction evidence="7">
        <text>a peptidoglycan chain = a peptidoglycan chain with N-acetyl-1,6-anhydromuramyl-[peptide] at the reducing end + a peptidoglycan chain with N-acetylglucosamine at the non-reducing end.</text>
        <dbReference type="EC" id="4.2.2.29"/>
    </reaction>
</comment>
<keyword evidence="4 7" id="KW-0472">Membrane</keyword>
<dbReference type="AlphaFoldDB" id="A0A2T4VXH9"/>
<organism evidence="8 9">
    <name type="scientific">Candidatus Liberibacter europaeus</name>
    <dbReference type="NCBI Taxonomy" id="744859"/>
    <lineage>
        <taxon>Bacteria</taxon>
        <taxon>Pseudomonadati</taxon>
        <taxon>Pseudomonadota</taxon>
        <taxon>Alphaproteobacteria</taxon>
        <taxon>Hyphomicrobiales</taxon>
        <taxon>Rhizobiaceae</taxon>
        <taxon>Liberibacter</taxon>
    </lineage>
</organism>
<dbReference type="Pfam" id="PF02618">
    <property type="entry name" value="YceG"/>
    <property type="match status" value="1"/>
</dbReference>
<evidence type="ECO:0000256" key="6">
    <source>
        <dbReference type="ARBA" id="ARBA00023316"/>
    </source>
</evidence>
<dbReference type="NCBIfam" id="TIGR00247">
    <property type="entry name" value="endolytic transglycosylase MltG"/>
    <property type="match status" value="1"/>
</dbReference>
<feature type="site" description="Important for catalytic activity" evidence="7">
    <location>
        <position position="195"/>
    </location>
</feature>
<comment type="function">
    <text evidence="7">Functions as a peptidoglycan terminase that cleaves nascent peptidoglycan strands endolytically to terminate their elongation.</text>
</comment>
<sequence length="317" mass="35904">MLLIVLIFGIGFYYYAIISYNKKGPLEINSIILIRNGMSLRDISNDLFRNGMIDDLRIFHYVTRFRLGSSQVLKAGEYKVEAGSSMSQIAEQMTYGKIFLHSISFPEGFTVKQIFQRLKDNPFLVGELPSELPREGCLCPNTYLFPLGTHRLEIIEQAILAQKKIVDDVWANRNTNIPIKNKEDLVILASIVEKETSRADERSHIAAVFINRLLKGIRLQSDSTIAYDVCDGNYNLLDRRINHNDVIKKTPYNSYMINGLPPTAISNPSRLSLEAVANPLQSDDLYFVSDGMGGHLFSKSLQDHNVNVKKLRKLSSE</sequence>
<keyword evidence="6 7" id="KW-0961">Cell wall biogenesis/degradation</keyword>